<dbReference type="Pfam" id="PF13508">
    <property type="entry name" value="Acetyltransf_7"/>
    <property type="match status" value="1"/>
</dbReference>
<sequence>MTQSIDDTLVGTWFAAWSRSRGYETRTEDGLRSALRQKRPARRIPGGSGRATLDIPMTWEHILVEPDAAALAPALRSLEEQPDRLITVFGETSEDLTAAGLHNAAEPERFMTVALDPEVQDVELPLLPEGYEARVDEPVEGARRLRLYATGDASAAPDGEEQLAGLGWVTFEGDTAVYDRIWTSPHYRRRGLGSLLMRYLTSEALSADADLEHGLLVASPDGQKLYGHLGWTDLGPVSIWTRAEDDEAAEAEHTGTMGR</sequence>
<evidence type="ECO:0000313" key="2">
    <source>
        <dbReference type="Proteomes" id="UP000560081"/>
    </source>
</evidence>
<dbReference type="OrthoDB" id="4966223at2"/>
<keyword evidence="1" id="KW-0808">Transferase</keyword>
<gene>
    <name evidence="1" type="ORF">BJ976_000396</name>
</gene>
<dbReference type="AlphaFoldDB" id="A0A4Y8X1N9"/>
<evidence type="ECO:0000313" key="1">
    <source>
        <dbReference type="EMBL" id="MBB4882045.1"/>
    </source>
</evidence>
<keyword evidence="2" id="KW-1185">Reference proteome</keyword>
<protein>
    <submittedName>
        <fullName evidence="1">GNAT superfamily N-acetyltransferase</fullName>
    </submittedName>
</protein>
<dbReference type="RefSeq" id="WP_135029759.1">
    <property type="nucleotide sequence ID" value="NZ_BMLA01000003.1"/>
</dbReference>
<dbReference type="PROSITE" id="PS51186">
    <property type="entry name" value="GNAT"/>
    <property type="match status" value="1"/>
</dbReference>
<dbReference type="InterPro" id="IPR016181">
    <property type="entry name" value="Acyl_CoA_acyltransferase"/>
</dbReference>
<reference evidence="1 2" key="1">
    <citation type="submission" date="2020-08" db="EMBL/GenBank/DDBJ databases">
        <title>Sequencing the genomes of 1000 actinobacteria strains.</title>
        <authorList>
            <person name="Klenk H.-P."/>
        </authorList>
    </citation>
    <scope>NUCLEOTIDE SEQUENCE [LARGE SCALE GENOMIC DNA]</scope>
    <source>
        <strain evidence="1 2">DSM 19079</strain>
    </source>
</reference>
<comment type="caution">
    <text evidence="1">The sequence shown here is derived from an EMBL/GenBank/DDBJ whole genome shotgun (WGS) entry which is preliminary data.</text>
</comment>
<organism evidence="1 2">
    <name type="scientific">Micrococcus flavus</name>
    <dbReference type="NCBI Taxonomy" id="384602"/>
    <lineage>
        <taxon>Bacteria</taxon>
        <taxon>Bacillati</taxon>
        <taxon>Actinomycetota</taxon>
        <taxon>Actinomycetes</taxon>
        <taxon>Micrococcales</taxon>
        <taxon>Micrococcaceae</taxon>
        <taxon>Micrococcus</taxon>
    </lineage>
</organism>
<accession>A0A4Y8X1N9</accession>
<dbReference type="InterPro" id="IPR000182">
    <property type="entry name" value="GNAT_dom"/>
</dbReference>
<name>A0A4Y8X1N9_9MICC</name>
<dbReference type="Gene3D" id="3.40.630.30">
    <property type="match status" value="1"/>
</dbReference>
<dbReference type="GO" id="GO:0016747">
    <property type="term" value="F:acyltransferase activity, transferring groups other than amino-acyl groups"/>
    <property type="evidence" value="ECO:0007669"/>
    <property type="project" value="InterPro"/>
</dbReference>
<dbReference type="CDD" id="cd04301">
    <property type="entry name" value="NAT_SF"/>
    <property type="match status" value="1"/>
</dbReference>
<dbReference type="EMBL" id="JACHMC010000001">
    <property type="protein sequence ID" value="MBB4882045.1"/>
    <property type="molecule type" value="Genomic_DNA"/>
</dbReference>
<proteinExistence type="predicted"/>
<dbReference type="SUPFAM" id="SSF55729">
    <property type="entry name" value="Acyl-CoA N-acyltransferases (Nat)"/>
    <property type="match status" value="1"/>
</dbReference>
<dbReference type="Proteomes" id="UP000560081">
    <property type="component" value="Unassembled WGS sequence"/>
</dbReference>